<dbReference type="PANTHER" id="PTHR11364">
    <property type="entry name" value="THIOSULFATE SULFERTANSFERASE"/>
    <property type="match status" value="1"/>
</dbReference>
<dbReference type="CDD" id="cd01449">
    <property type="entry name" value="TST_Repeat_2"/>
    <property type="match status" value="1"/>
</dbReference>
<dbReference type="InterPro" id="IPR001763">
    <property type="entry name" value="Rhodanese-like_dom"/>
</dbReference>
<evidence type="ECO:0000256" key="2">
    <source>
        <dbReference type="ARBA" id="ARBA00022737"/>
    </source>
</evidence>
<dbReference type="PROSITE" id="PS00380">
    <property type="entry name" value="RHODANESE_1"/>
    <property type="match status" value="1"/>
</dbReference>
<keyword evidence="4" id="KW-0670">Pyruvate</keyword>
<accession>A0A318V2G3</accession>
<dbReference type="PROSITE" id="PS50206">
    <property type="entry name" value="RHODANESE_3"/>
    <property type="match status" value="2"/>
</dbReference>
<name>A0A318V2G3_9GAMM</name>
<evidence type="ECO:0000313" key="4">
    <source>
        <dbReference type="EMBL" id="PYF81708.1"/>
    </source>
</evidence>
<keyword evidence="2" id="KW-0677">Repeat</keyword>
<dbReference type="AlphaFoldDB" id="A0A318V2G3"/>
<organism evidence="4 5">
    <name type="scientific">Marinomonas alcarazii</name>
    <dbReference type="NCBI Taxonomy" id="491949"/>
    <lineage>
        <taxon>Bacteria</taxon>
        <taxon>Pseudomonadati</taxon>
        <taxon>Pseudomonadota</taxon>
        <taxon>Gammaproteobacteria</taxon>
        <taxon>Oceanospirillales</taxon>
        <taxon>Oceanospirillaceae</taxon>
        <taxon>Marinomonas</taxon>
    </lineage>
</organism>
<protein>
    <submittedName>
        <fullName evidence="4">Thiosulfate/3-mercaptopyruvate sulfurtransferase</fullName>
    </submittedName>
</protein>
<evidence type="ECO:0000256" key="1">
    <source>
        <dbReference type="ARBA" id="ARBA00022679"/>
    </source>
</evidence>
<dbReference type="CDD" id="cd01448">
    <property type="entry name" value="TST_Repeat_1"/>
    <property type="match status" value="1"/>
</dbReference>
<dbReference type="Pfam" id="PF00581">
    <property type="entry name" value="Rhodanese"/>
    <property type="match status" value="2"/>
</dbReference>
<feature type="domain" description="Rhodanese" evidence="3">
    <location>
        <begin position="23"/>
        <end position="141"/>
    </location>
</feature>
<dbReference type="GO" id="GO:0004792">
    <property type="term" value="F:thiosulfate-cyanide sulfurtransferase activity"/>
    <property type="evidence" value="ECO:0007669"/>
    <property type="project" value="InterPro"/>
</dbReference>
<dbReference type="SMART" id="SM00450">
    <property type="entry name" value="RHOD"/>
    <property type="match status" value="2"/>
</dbReference>
<evidence type="ECO:0000259" key="3">
    <source>
        <dbReference type="PROSITE" id="PS50206"/>
    </source>
</evidence>
<dbReference type="Proteomes" id="UP000247551">
    <property type="component" value="Unassembled WGS sequence"/>
</dbReference>
<reference evidence="4 5" key="1">
    <citation type="submission" date="2018-06" db="EMBL/GenBank/DDBJ databases">
        <title>Genomic Encyclopedia of Type Strains, Phase III (KMG-III): the genomes of soil and plant-associated and newly described type strains.</title>
        <authorList>
            <person name="Whitman W."/>
        </authorList>
    </citation>
    <scope>NUCLEOTIDE SEQUENCE [LARGE SCALE GENOMIC DNA]</scope>
    <source>
        <strain evidence="4 5">CECT 7730</strain>
    </source>
</reference>
<proteinExistence type="predicted"/>
<dbReference type="InterPro" id="IPR045078">
    <property type="entry name" value="TST/MPST-like"/>
</dbReference>
<keyword evidence="1 4" id="KW-0808">Transferase</keyword>
<dbReference type="Gene3D" id="3.40.250.10">
    <property type="entry name" value="Rhodanese-like domain"/>
    <property type="match status" value="2"/>
</dbReference>
<feature type="domain" description="Rhodanese" evidence="3">
    <location>
        <begin position="171"/>
        <end position="283"/>
    </location>
</feature>
<dbReference type="PANTHER" id="PTHR11364:SF27">
    <property type="entry name" value="SULFURTRANSFERASE"/>
    <property type="match status" value="1"/>
</dbReference>
<sequence length="284" mass="31655">MSEEKPVLLKTLINTNELATLLGQPNVVVLDCRFYLTDHAKGRSEYEKGHIPGAIFVDVHHELASPETQTTGRHPLPDENVFSKQLQDWGIETHSKVVVYDDMGGAIAARAWWMLSQQDIDVRVLNGGFPAWVKEGRDVSQTPTVPVAAEHKVAVSFPWAITEQAVIENFETNQFQLVDARSSDRFNGENETMDPVAGHIPGAINRPFADNLDPDGYFKPAEQLHVEWQDWLSDDCDAYVYYCGSGVTACHNVLALNYAGIGAKQVYVGSWSQWAKRMLRATAL</sequence>
<dbReference type="InterPro" id="IPR001307">
    <property type="entry name" value="Thiosulphate_STrfase_CS"/>
</dbReference>
<dbReference type="EMBL" id="QKLW01000004">
    <property type="protein sequence ID" value="PYF81708.1"/>
    <property type="molecule type" value="Genomic_DNA"/>
</dbReference>
<dbReference type="SUPFAM" id="SSF52821">
    <property type="entry name" value="Rhodanese/Cell cycle control phosphatase"/>
    <property type="match status" value="2"/>
</dbReference>
<comment type="caution">
    <text evidence="4">The sequence shown here is derived from an EMBL/GenBank/DDBJ whole genome shotgun (WGS) entry which is preliminary data.</text>
</comment>
<evidence type="ECO:0000313" key="5">
    <source>
        <dbReference type="Proteomes" id="UP000247551"/>
    </source>
</evidence>
<keyword evidence="5" id="KW-1185">Reference proteome</keyword>
<gene>
    <name evidence="4" type="ORF">DFP75_104168</name>
</gene>
<dbReference type="InterPro" id="IPR036873">
    <property type="entry name" value="Rhodanese-like_dom_sf"/>
</dbReference>